<dbReference type="InterPro" id="IPR032466">
    <property type="entry name" value="Metal_Hydrolase"/>
</dbReference>
<sequence>MIYLMRNARAALLCGVPTMRMVSEGTPDNPIDAYAKVGIDAGTSRGPRIIDGGTGITPTGGHGSPQIWTDSTDALRARVRQDFHPGAQWMKILLIDSGPTSTIYSDEELRAGVEEAHR</sequence>
<protein>
    <submittedName>
        <fullName evidence="2">Uncharacterized protein</fullName>
    </submittedName>
</protein>
<evidence type="ECO:0000313" key="2">
    <source>
        <dbReference type="EMBL" id="XBT97999.1"/>
    </source>
</evidence>
<accession>A0AAU7S659</accession>
<proteinExistence type="predicted"/>
<dbReference type="AlphaFoldDB" id="A0AAU7S659"/>
<keyword evidence="2" id="KW-0614">Plasmid</keyword>
<feature type="region of interest" description="Disordered" evidence="1">
    <location>
        <begin position="45"/>
        <end position="65"/>
    </location>
</feature>
<dbReference type="Gene3D" id="3.20.20.140">
    <property type="entry name" value="Metal-dependent hydrolases"/>
    <property type="match status" value="1"/>
</dbReference>
<evidence type="ECO:0000256" key="1">
    <source>
        <dbReference type="SAM" id="MobiDB-lite"/>
    </source>
</evidence>
<dbReference type="RefSeq" id="WP_349963257.1">
    <property type="nucleotide sequence ID" value="NZ_CP157964.1"/>
</dbReference>
<organism evidence="2">
    <name type="scientific">Rhizobium sp. ZPR3</name>
    <dbReference type="NCBI Taxonomy" id="3158967"/>
    <lineage>
        <taxon>Bacteria</taxon>
        <taxon>Pseudomonadati</taxon>
        <taxon>Pseudomonadota</taxon>
        <taxon>Alphaproteobacteria</taxon>
        <taxon>Hyphomicrobiales</taxon>
        <taxon>Rhizobiaceae</taxon>
        <taxon>Rhizobium/Agrobacterium group</taxon>
        <taxon>Rhizobium</taxon>
    </lineage>
</organism>
<geneLocation type="plasmid" evidence="2">
    <name>unnamed4</name>
</geneLocation>
<dbReference type="PANTHER" id="PTHR43135:SF3">
    <property type="entry name" value="ALPHA-D-RIBOSE 1-METHYLPHOSPHONATE 5-TRIPHOSPHATE DIPHOSPHATASE"/>
    <property type="match status" value="1"/>
</dbReference>
<dbReference type="EMBL" id="CP157964">
    <property type="protein sequence ID" value="XBT97999.1"/>
    <property type="molecule type" value="Genomic_DNA"/>
</dbReference>
<gene>
    <name evidence="2" type="ORF">ABM479_34550</name>
</gene>
<name>A0AAU7S659_9HYPH</name>
<reference evidence="2" key="1">
    <citation type="submission" date="2024-06" db="EMBL/GenBank/DDBJ databases">
        <authorList>
            <person name="Li T."/>
            <person name="Gao R."/>
        </authorList>
    </citation>
    <scope>NUCLEOTIDE SEQUENCE</scope>
    <source>
        <strain evidence="2">ZPR3</strain>
        <plasmid evidence="2">unnamed4</plasmid>
    </source>
</reference>
<dbReference type="SUPFAM" id="SSF51556">
    <property type="entry name" value="Metallo-dependent hydrolases"/>
    <property type="match status" value="1"/>
</dbReference>
<dbReference type="PANTHER" id="PTHR43135">
    <property type="entry name" value="ALPHA-D-RIBOSE 1-METHYLPHOSPHONATE 5-TRIPHOSPHATE DIPHOSPHATASE"/>
    <property type="match status" value="1"/>
</dbReference>
<dbReference type="InterPro" id="IPR051781">
    <property type="entry name" value="Metallo-dep_Hydrolase"/>
</dbReference>
<feature type="compositionally biased region" description="Gly residues" evidence="1">
    <location>
        <begin position="52"/>
        <end position="63"/>
    </location>
</feature>